<organism evidence="1 2">
    <name type="scientific">Solanum commersonii</name>
    <name type="common">Commerson's wild potato</name>
    <name type="synonym">Commerson's nightshade</name>
    <dbReference type="NCBI Taxonomy" id="4109"/>
    <lineage>
        <taxon>Eukaryota</taxon>
        <taxon>Viridiplantae</taxon>
        <taxon>Streptophyta</taxon>
        <taxon>Embryophyta</taxon>
        <taxon>Tracheophyta</taxon>
        <taxon>Spermatophyta</taxon>
        <taxon>Magnoliopsida</taxon>
        <taxon>eudicotyledons</taxon>
        <taxon>Gunneridae</taxon>
        <taxon>Pentapetalae</taxon>
        <taxon>asterids</taxon>
        <taxon>lamiids</taxon>
        <taxon>Solanales</taxon>
        <taxon>Solanaceae</taxon>
        <taxon>Solanoideae</taxon>
        <taxon>Solaneae</taxon>
        <taxon>Solanum</taxon>
    </lineage>
</organism>
<gene>
    <name evidence="1" type="ORF">H5410_060903</name>
</gene>
<proteinExistence type="predicted"/>
<dbReference type="Proteomes" id="UP000824120">
    <property type="component" value="Chromosome 12"/>
</dbReference>
<reference evidence="1 2" key="1">
    <citation type="submission" date="2020-09" db="EMBL/GenBank/DDBJ databases">
        <title>De no assembly of potato wild relative species, Solanum commersonii.</title>
        <authorList>
            <person name="Cho K."/>
        </authorList>
    </citation>
    <scope>NUCLEOTIDE SEQUENCE [LARGE SCALE GENOMIC DNA]</scope>
    <source>
        <strain evidence="1">LZ3.2</strain>
        <tissue evidence="1">Leaf</tissue>
    </source>
</reference>
<protein>
    <submittedName>
        <fullName evidence="1">Uncharacterized protein</fullName>
    </submittedName>
</protein>
<comment type="caution">
    <text evidence="1">The sequence shown here is derived from an EMBL/GenBank/DDBJ whole genome shotgun (WGS) entry which is preliminary data.</text>
</comment>
<evidence type="ECO:0000313" key="1">
    <source>
        <dbReference type="EMBL" id="KAG5571137.1"/>
    </source>
</evidence>
<name>A0A9J5W6P8_SOLCO</name>
<keyword evidence="2" id="KW-1185">Reference proteome</keyword>
<dbReference type="AlphaFoldDB" id="A0A9J5W6P8"/>
<sequence length="70" mass="8281">MKQKHDDYLQLEIFSMKIFDTLKSAKVQKKIKLISKKMAIDICFDNPNGMVMDLFLSIKEANTYYDANWE</sequence>
<evidence type="ECO:0000313" key="2">
    <source>
        <dbReference type="Proteomes" id="UP000824120"/>
    </source>
</evidence>
<accession>A0A9J5W6P8</accession>
<dbReference type="EMBL" id="JACXVP010000012">
    <property type="protein sequence ID" value="KAG5571137.1"/>
    <property type="molecule type" value="Genomic_DNA"/>
</dbReference>